<evidence type="ECO:0000313" key="1">
    <source>
        <dbReference type="EMBL" id="KZV49967.1"/>
    </source>
</evidence>
<dbReference type="Proteomes" id="UP000250235">
    <property type="component" value="Unassembled WGS sequence"/>
</dbReference>
<protein>
    <recommendedName>
        <fullName evidence="3">Dystroglycan-like</fullName>
    </recommendedName>
</protein>
<dbReference type="EMBL" id="KQ992602">
    <property type="protein sequence ID" value="KZV49967.1"/>
    <property type="molecule type" value="Genomic_DNA"/>
</dbReference>
<evidence type="ECO:0000313" key="2">
    <source>
        <dbReference type="Proteomes" id="UP000250235"/>
    </source>
</evidence>
<dbReference type="AlphaFoldDB" id="A0A2Z7CVF7"/>
<reference evidence="1 2" key="1">
    <citation type="journal article" date="2015" name="Proc. Natl. Acad. Sci. U.S.A.">
        <title>The resurrection genome of Boea hygrometrica: A blueprint for survival of dehydration.</title>
        <authorList>
            <person name="Xiao L."/>
            <person name="Yang G."/>
            <person name="Zhang L."/>
            <person name="Yang X."/>
            <person name="Zhao S."/>
            <person name="Ji Z."/>
            <person name="Zhou Q."/>
            <person name="Hu M."/>
            <person name="Wang Y."/>
            <person name="Chen M."/>
            <person name="Xu Y."/>
            <person name="Jin H."/>
            <person name="Xiao X."/>
            <person name="Hu G."/>
            <person name="Bao F."/>
            <person name="Hu Y."/>
            <person name="Wan P."/>
            <person name="Li L."/>
            <person name="Deng X."/>
            <person name="Kuang T."/>
            <person name="Xiang C."/>
            <person name="Zhu J.K."/>
            <person name="Oliver M.J."/>
            <person name="He Y."/>
        </authorList>
    </citation>
    <scope>NUCLEOTIDE SEQUENCE [LARGE SCALE GENOMIC DNA]</scope>
    <source>
        <strain evidence="2">cv. XS01</strain>
    </source>
</reference>
<sequence length="199" mass="22109">MAASLIQNPLQINFDSVLILSDEGMVSMFKTLESSGLRGFLSCSAAIYEKNLVNFFENSIVRGNSVISSVQGLFVEFSEEKFVGVFDLPTEGLTSMNELPTDLINEGRRAFSASGDVIKTSSKNKEMKIEFRLMNYILAKTVIAKAGSFDAVTHERFLLMAAIHGGIKINWRKFLFEILKVMVLPHRSKLGGLQFNSVI</sequence>
<proteinExistence type="predicted"/>
<organism evidence="1 2">
    <name type="scientific">Dorcoceras hygrometricum</name>
    <dbReference type="NCBI Taxonomy" id="472368"/>
    <lineage>
        <taxon>Eukaryota</taxon>
        <taxon>Viridiplantae</taxon>
        <taxon>Streptophyta</taxon>
        <taxon>Embryophyta</taxon>
        <taxon>Tracheophyta</taxon>
        <taxon>Spermatophyta</taxon>
        <taxon>Magnoliopsida</taxon>
        <taxon>eudicotyledons</taxon>
        <taxon>Gunneridae</taxon>
        <taxon>Pentapetalae</taxon>
        <taxon>asterids</taxon>
        <taxon>lamiids</taxon>
        <taxon>Lamiales</taxon>
        <taxon>Gesneriaceae</taxon>
        <taxon>Didymocarpoideae</taxon>
        <taxon>Trichosporeae</taxon>
        <taxon>Loxocarpinae</taxon>
        <taxon>Dorcoceras</taxon>
    </lineage>
</organism>
<name>A0A2Z7CVF7_9LAMI</name>
<evidence type="ECO:0008006" key="3">
    <source>
        <dbReference type="Google" id="ProtNLM"/>
    </source>
</evidence>
<accession>A0A2Z7CVF7</accession>
<keyword evidence="2" id="KW-1185">Reference proteome</keyword>
<gene>
    <name evidence="1" type="ORF">F511_40305</name>
</gene>